<sequence>MEDGAAAAEEQVPQQPYTEEEGRRSAEALQWCESQGLQHASRLAGRGVPAFPGDPRLYARQEARQQEARPYAQEGCLPPLRAPNFDYPGEGEIKINNRDQIPEVEGYLRILLPLSTWYMPNPAMSPIVCDVDKLGKRNIEEPGQEFDCSYGPAWHCTVGTSFGSYIMHSLGGFLYFSIDKVYILLFRTAVEPLDH</sequence>
<comment type="caution">
    <text evidence="1">The sequence shown here is derived from an EMBL/GenBank/DDBJ whole genome shotgun (WGS) entry which is preliminary data.</text>
</comment>
<name>A0ACB9R2U5_9MYRT</name>
<evidence type="ECO:0000313" key="1">
    <source>
        <dbReference type="EMBL" id="KAI4373213.1"/>
    </source>
</evidence>
<gene>
    <name evidence="1" type="ORF">MLD38_011364</name>
</gene>
<proteinExistence type="predicted"/>
<protein>
    <submittedName>
        <fullName evidence="1">Uncharacterized protein</fullName>
    </submittedName>
</protein>
<dbReference type="Proteomes" id="UP001057402">
    <property type="component" value="Chromosome 4"/>
</dbReference>
<evidence type="ECO:0000313" key="2">
    <source>
        <dbReference type="Proteomes" id="UP001057402"/>
    </source>
</evidence>
<keyword evidence="2" id="KW-1185">Reference proteome</keyword>
<reference evidence="2" key="1">
    <citation type="journal article" date="2023" name="Front. Plant Sci.">
        <title>Chromosomal-level genome assembly of Melastoma candidum provides insights into trichome evolution.</title>
        <authorList>
            <person name="Zhong Y."/>
            <person name="Wu W."/>
            <person name="Sun C."/>
            <person name="Zou P."/>
            <person name="Liu Y."/>
            <person name="Dai S."/>
            <person name="Zhou R."/>
        </authorList>
    </citation>
    <scope>NUCLEOTIDE SEQUENCE [LARGE SCALE GENOMIC DNA]</scope>
</reference>
<organism evidence="1 2">
    <name type="scientific">Melastoma candidum</name>
    <dbReference type="NCBI Taxonomy" id="119954"/>
    <lineage>
        <taxon>Eukaryota</taxon>
        <taxon>Viridiplantae</taxon>
        <taxon>Streptophyta</taxon>
        <taxon>Embryophyta</taxon>
        <taxon>Tracheophyta</taxon>
        <taxon>Spermatophyta</taxon>
        <taxon>Magnoliopsida</taxon>
        <taxon>eudicotyledons</taxon>
        <taxon>Gunneridae</taxon>
        <taxon>Pentapetalae</taxon>
        <taxon>rosids</taxon>
        <taxon>malvids</taxon>
        <taxon>Myrtales</taxon>
        <taxon>Melastomataceae</taxon>
        <taxon>Melastomatoideae</taxon>
        <taxon>Melastomateae</taxon>
        <taxon>Melastoma</taxon>
    </lineage>
</organism>
<dbReference type="EMBL" id="CM042883">
    <property type="protein sequence ID" value="KAI4373213.1"/>
    <property type="molecule type" value="Genomic_DNA"/>
</dbReference>
<accession>A0ACB9R2U5</accession>